<sequence>MQSFELCSEELTEIVLVDSVFIIELFRRWIDQTLIEENDPLNGRQQLIDEVYRDLQLYENPLPIFILKTVYNFAFDAPSFSSITCKFFNVRAVEVRDFKRFVDLLRTCHLPSLLRSSSNKGTVFGTTITETYLHNAGVKFVPCPEKSLLDIEFDPDRQSLKIAPLKLDDSTEHFFWNLLVFE</sequence>
<keyword evidence="2" id="KW-1185">Reference proteome</keyword>
<dbReference type="InterPro" id="IPR004158">
    <property type="entry name" value="DUF247_pln"/>
</dbReference>
<name>A0AAD3RW38_NEPGR</name>
<organism evidence="1 2">
    <name type="scientific">Nepenthes gracilis</name>
    <name type="common">Slender pitcher plant</name>
    <dbReference type="NCBI Taxonomy" id="150966"/>
    <lineage>
        <taxon>Eukaryota</taxon>
        <taxon>Viridiplantae</taxon>
        <taxon>Streptophyta</taxon>
        <taxon>Embryophyta</taxon>
        <taxon>Tracheophyta</taxon>
        <taxon>Spermatophyta</taxon>
        <taxon>Magnoliopsida</taxon>
        <taxon>eudicotyledons</taxon>
        <taxon>Gunneridae</taxon>
        <taxon>Pentapetalae</taxon>
        <taxon>Caryophyllales</taxon>
        <taxon>Nepenthaceae</taxon>
        <taxon>Nepenthes</taxon>
    </lineage>
</organism>
<dbReference type="Proteomes" id="UP001279734">
    <property type="component" value="Unassembled WGS sequence"/>
</dbReference>
<comment type="caution">
    <text evidence="1">The sequence shown here is derived from an EMBL/GenBank/DDBJ whole genome shotgun (WGS) entry which is preliminary data.</text>
</comment>
<protein>
    <submittedName>
        <fullName evidence="1">Uncharacterized protein</fullName>
    </submittedName>
</protein>
<dbReference type="Pfam" id="PF03140">
    <property type="entry name" value="DUF247"/>
    <property type="match status" value="1"/>
</dbReference>
<dbReference type="EMBL" id="BSYO01000001">
    <property type="protein sequence ID" value="GMG99641.1"/>
    <property type="molecule type" value="Genomic_DNA"/>
</dbReference>
<dbReference type="PANTHER" id="PTHR31170">
    <property type="entry name" value="BNAC04G53230D PROTEIN"/>
    <property type="match status" value="1"/>
</dbReference>
<dbReference type="AlphaFoldDB" id="A0AAD3RW38"/>
<dbReference type="PANTHER" id="PTHR31170:SF25">
    <property type="entry name" value="BNAA09G04570D PROTEIN"/>
    <property type="match status" value="1"/>
</dbReference>
<reference evidence="1" key="1">
    <citation type="submission" date="2023-05" db="EMBL/GenBank/DDBJ databases">
        <title>Nepenthes gracilis genome sequencing.</title>
        <authorList>
            <person name="Fukushima K."/>
        </authorList>
    </citation>
    <scope>NUCLEOTIDE SEQUENCE</scope>
    <source>
        <strain evidence="1">SING2019-196</strain>
    </source>
</reference>
<gene>
    <name evidence="1" type="ORF">Nepgr_001481</name>
</gene>
<evidence type="ECO:0000313" key="1">
    <source>
        <dbReference type="EMBL" id="GMG99641.1"/>
    </source>
</evidence>
<accession>A0AAD3RW38</accession>
<proteinExistence type="predicted"/>
<evidence type="ECO:0000313" key="2">
    <source>
        <dbReference type="Proteomes" id="UP001279734"/>
    </source>
</evidence>